<dbReference type="Proteomes" id="UP000035352">
    <property type="component" value="Chromosome"/>
</dbReference>
<dbReference type="STRING" id="413882.AAW51_1135"/>
<organism evidence="1 2">
    <name type="scientific">Caldimonas brevitalea</name>
    <dbReference type="NCBI Taxonomy" id="413882"/>
    <lineage>
        <taxon>Bacteria</taxon>
        <taxon>Pseudomonadati</taxon>
        <taxon>Pseudomonadota</taxon>
        <taxon>Betaproteobacteria</taxon>
        <taxon>Burkholderiales</taxon>
        <taxon>Sphaerotilaceae</taxon>
        <taxon>Caldimonas</taxon>
    </lineage>
</organism>
<proteinExistence type="predicted"/>
<dbReference type="Pfam" id="PF09502">
    <property type="entry name" value="HrpB4"/>
    <property type="match status" value="1"/>
</dbReference>
<dbReference type="KEGG" id="pbh:AAW51_1135"/>
<reference evidence="1 2" key="1">
    <citation type="submission" date="2015-05" db="EMBL/GenBank/DDBJ databases">
        <authorList>
            <person name="Tang B."/>
            <person name="Yu Y."/>
        </authorList>
    </citation>
    <scope>NUCLEOTIDE SEQUENCE [LARGE SCALE GENOMIC DNA]</scope>
    <source>
        <strain evidence="1 2">DSM 7029</strain>
    </source>
</reference>
<evidence type="ECO:0000313" key="2">
    <source>
        <dbReference type="Proteomes" id="UP000035352"/>
    </source>
</evidence>
<dbReference type="RefSeq" id="WP_047193827.1">
    <property type="nucleotide sequence ID" value="NZ_CP011371.1"/>
</dbReference>
<name>A0A0G3BKD9_9BURK</name>
<sequence>MSTAAPVLAVTRLLQAIEAKAAELASHLHPAWLALASQQLGPLASALTGDKPSPTLSRLIGEVYGIRWPALPTLAHRVHRLVVLGRADVVRVLSTAALHARRDSMRRCIGRDLRRLLVERVGEVAYRELLARPGQGGLDAQPLEAAELHEDRLSTAGYRLLCEQGAWHSRQALAIARLSLAPAALDGEHVTPLPSGRPDLDSFFDHLPHYFPEHAWLFGSDMDRALSA</sequence>
<dbReference type="InterPro" id="IPR013393">
    <property type="entry name" value="T3SS_HrpB4"/>
</dbReference>
<accession>A0A0G3BKD9</accession>
<keyword evidence="2" id="KW-1185">Reference proteome</keyword>
<dbReference type="AlphaFoldDB" id="A0A0G3BKD9"/>
<gene>
    <name evidence="1" type="ORF">AAW51_1135</name>
</gene>
<protein>
    <submittedName>
        <fullName evidence="1">Uncharacterized protein</fullName>
    </submittedName>
</protein>
<dbReference type="EMBL" id="CP011371">
    <property type="protein sequence ID" value="AKJ27826.1"/>
    <property type="molecule type" value="Genomic_DNA"/>
</dbReference>
<evidence type="ECO:0000313" key="1">
    <source>
        <dbReference type="EMBL" id="AKJ27826.1"/>
    </source>
</evidence>